<gene>
    <name evidence="7" type="ORF">CHIRRI_LOCUS12228</name>
</gene>
<evidence type="ECO:0000259" key="6">
    <source>
        <dbReference type="Pfam" id="PF04116"/>
    </source>
</evidence>
<organism evidence="7 8">
    <name type="scientific">Chironomus riparius</name>
    <dbReference type="NCBI Taxonomy" id="315576"/>
    <lineage>
        <taxon>Eukaryota</taxon>
        <taxon>Metazoa</taxon>
        <taxon>Ecdysozoa</taxon>
        <taxon>Arthropoda</taxon>
        <taxon>Hexapoda</taxon>
        <taxon>Insecta</taxon>
        <taxon>Pterygota</taxon>
        <taxon>Neoptera</taxon>
        <taxon>Endopterygota</taxon>
        <taxon>Diptera</taxon>
        <taxon>Nematocera</taxon>
        <taxon>Chironomoidea</taxon>
        <taxon>Chironomidae</taxon>
        <taxon>Chironominae</taxon>
        <taxon>Chironomus</taxon>
    </lineage>
</organism>
<dbReference type="OrthoDB" id="408954at2759"/>
<evidence type="ECO:0000256" key="5">
    <source>
        <dbReference type="SAM" id="Phobius"/>
    </source>
</evidence>
<evidence type="ECO:0000313" key="8">
    <source>
        <dbReference type="Proteomes" id="UP001153620"/>
    </source>
</evidence>
<evidence type="ECO:0000256" key="2">
    <source>
        <dbReference type="ARBA" id="ARBA00022692"/>
    </source>
</evidence>
<feature type="domain" description="Fatty acid hydroxylase" evidence="6">
    <location>
        <begin position="156"/>
        <end position="274"/>
    </location>
</feature>
<dbReference type="GO" id="GO:0016020">
    <property type="term" value="C:membrane"/>
    <property type="evidence" value="ECO:0007669"/>
    <property type="project" value="UniProtKB-SubCell"/>
</dbReference>
<dbReference type="PANTHER" id="PTHR11863">
    <property type="entry name" value="STEROL DESATURASE"/>
    <property type="match status" value="1"/>
</dbReference>
<protein>
    <recommendedName>
        <fullName evidence="6">Fatty acid hydroxylase domain-containing protein</fullName>
    </recommendedName>
</protein>
<feature type="transmembrane region" description="Helical" evidence="5">
    <location>
        <begin position="53"/>
        <end position="76"/>
    </location>
</feature>
<keyword evidence="4 5" id="KW-0472">Membrane</keyword>
<reference evidence="7" key="1">
    <citation type="submission" date="2022-01" db="EMBL/GenBank/DDBJ databases">
        <authorList>
            <person name="King R."/>
        </authorList>
    </citation>
    <scope>NUCLEOTIDE SEQUENCE</scope>
</reference>
<keyword evidence="8" id="KW-1185">Reference proteome</keyword>
<keyword evidence="2 5" id="KW-0812">Transmembrane</keyword>
<sequence>MQILFRSVPIHLWFFTIWSISKGVQFIFNQEQTVWGIIWKRLIEYFENDEYKLFVDGIFVTSSTSSALAVLIYSFFDFSQKPAFIRKYKINPHTNEPPDFKKVMKAIFYSVITGIFLAKPIIIAAYYVLKWRGMPSLYPLPNILTVLITCFINDHIFDAFNYTIHRILHHKFLYKHIHKVHHEYKSTIAAAVLYSHPIEHFFANLLPIPSGILITKCHTATSLVYIIGHMLSSTITHSGYHLPFLNSPEFHDFHHMKFESNYSVLGLMDWIFGTDKSFKNTIYHKRDKLLLSSKSAHELYPIQKNEKMEKLN</sequence>
<dbReference type="GO" id="GO:0008610">
    <property type="term" value="P:lipid biosynthetic process"/>
    <property type="evidence" value="ECO:0007669"/>
    <property type="project" value="InterPro"/>
</dbReference>
<keyword evidence="3 5" id="KW-1133">Transmembrane helix</keyword>
<proteinExistence type="predicted"/>
<evidence type="ECO:0000256" key="3">
    <source>
        <dbReference type="ARBA" id="ARBA00022989"/>
    </source>
</evidence>
<comment type="subcellular location">
    <subcellularLocation>
        <location evidence="1">Membrane</location>
    </subcellularLocation>
</comment>
<feature type="transmembrane region" description="Helical" evidence="5">
    <location>
        <begin position="106"/>
        <end position="129"/>
    </location>
</feature>
<evidence type="ECO:0000256" key="4">
    <source>
        <dbReference type="ARBA" id="ARBA00023136"/>
    </source>
</evidence>
<accession>A0A9N9WZ06</accession>
<dbReference type="InterPro" id="IPR006694">
    <property type="entry name" value="Fatty_acid_hydroxylase"/>
</dbReference>
<evidence type="ECO:0000256" key="1">
    <source>
        <dbReference type="ARBA" id="ARBA00004370"/>
    </source>
</evidence>
<evidence type="ECO:0000313" key="7">
    <source>
        <dbReference type="EMBL" id="CAG9809402.1"/>
    </source>
</evidence>
<reference evidence="7" key="2">
    <citation type="submission" date="2022-10" db="EMBL/GenBank/DDBJ databases">
        <authorList>
            <consortium name="ENA_rothamsted_submissions"/>
            <consortium name="culmorum"/>
            <person name="King R."/>
        </authorList>
    </citation>
    <scope>NUCLEOTIDE SEQUENCE</scope>
</reference>
<dbReference type="AlphaFoldDB" id="A0A9N9WZ06"/>
<dbReference type="GO" id="GO:0016491">
    <property type="term" value="F:oxidoreductase activity"/>
    <property type="evidence" value="ECO:0007669"/>
    <property type="project" value="InterPro"/>
</dbReference>
<dbReference type="Proteomes" id="UP001153620">
    <property type="component" value="Chromosome 3"/>
</dbReference>
<dbReference type="InterPro" id="IPR050307">
    <property type="entry name" value="Sterol_Desaturase_Related"/>
</dbReference>
<dbReference type="GO" id="GO:0005506">
    <property type="term" value="F:iron ion binding"/>
    <property type="evidence" value="ECO:0007669"/>
    <property type="project" value="InterPro"/>
</dbReference>
<dbReference type="Pfam" id="PF04116">
    <property type="entry name" value="FA_hydroxylase"/>
    <property type="match status" value="1"/>
</dbReference>
<dbReference type="EMBL" id="OU895879">
    <property type="protein sequence ID" value="CAG9809402.1"/>
    <property type="molecule type" value="Genomic_DNA"/>
</dbReference>
<name>A0A9N9WZ06_9DIPT</name>